<accession>A0A7I7TE29</accession>
<dbReference type="KEGG" id="mhev:MHEL_56010"/>
<keyword evidence="3" id="KW-1185">Reference proteome</keyword>
<dbReference type="AlphaFoldDB" id="A0A7I7TE29"/>
<sequence length="159" mass="17088">MVKGQRQQGRSPFSWTGGSTAALVVSVVVGTTAWLTTHPIGDTVGGTPHAAEPTGTSDQDQIRHVLQAMSDAYNDKDVRGAEGNLCAYERAQWNPQLESKWLAYRLQHGAAQITIRSVDVRGAAAHVTGTQIYANDAAPHQFTAEMGRVAHGWKMCSST</sequence>
<keyword evidence="1" id="KW-0812">Transmembrane</keyword>
<evidence type="ECO:0000256" key="1">
    <source>
        <dbReference type="SAM" id="Phobius"/>
    </source>
</evidence>
<gene>
    <name evidence="2" type="ORF">MHEL_56010</name>
</gene>
<dbReference type="Proteomes" id="UP000467148">
    <property type="component" value="Chromosome"/>
</dbReference>
<name>A0A7I7TE29_9MYCO</name>
<organism evidence="2 3">
    <name type="scientific">Mycolicibacterium helvum</name>
    <dbReference type="NCBI Taxonomy" id="1534349"/>
    <lineage>
        <taxon>Bacteria</taxon>
        <taxon>Bacillati</taxon>
        <taxon>Actinomycetota</taxon>
        <taxon>Actinomycetes</taxon>
        <taxon>Mycobacteriales</taxon>
        <taxon>Mycobacteriaceae</taxon>
        <taxon>Mycolicibacterium</taxon>
    </lineage>
</organism>
<proteinExistence type="predicted"/>
<feature type="transmembrane region" description="Helical" evidence="1">
    <location>
        <begin position="12"/>
        <end position="35"/>
    </location>
</feature>
<dbReference type="EMBL" id="AP022596">
    <property type="protein sequence ID" value="BBY67358.1"/>
    <property type="molecule type" value="Genomic_DNA"/>
</dbReference>
<evidence type="ECO:0000313" key="2">
    <source>
        <dbReference type="EMBL" id="BBY67358.1"/>
    </source>
</evidence>
<keyword evidence="1" id="KW-1133">Transmembrane helix</keyword>
<reference evidence="2 3" key="1">
    <citation type="journal article" date="2019" name="Emerg. Microbes Infect.">
        <title>Comprehensive subspecies identification of 175 nontuberculous mycobacteria species based on 7547 genomic profiles.</title>
        <authorList>
            <person name="Matsumoto Y."/>
            <person name="Kinjo T."/>
            <person name="Motooka D."/>
            <person name="Nabeya D."/>
            <person name="Jung N."/>
            <person name="Uechi K."/>
            <person name="Horii T."/>
            <person name="Iida T."/>
            <person name="Fujita J."/>
            <person name="Nakamura S."/>
        </authorList>
    </citation>
    <scope>NUCLEOTIDE SEQUENCE [LARGE SCALE GENOMIC DNA]</scope>
    <source>
        <strain evidence="2 3">JCM 30396</strain>
    </source>
</reference>
<evidence type="ECO:0000313" key="3">
    <source>
        <dbReference type="Proteomes" id="UP000467148"/>
    </source>
</evidence>
<keyword evidence="1" id="KW-0472">Membrane</keyword>
<protein>
    <submittedName>
        <fullName evidence="2">Uncharacterized protein</fullName>
    </submittedName>
</protein>